<dbReference type="EMBL" id="FCOI02000046">
    <property type="protein sequence ID" value="SAK95798.1"/>
    <property type="molecule type" value="Genomic_DNA"/>
</dbReference>
<gene>
    <name evidence="1" type="ORF">AWB76_07198</name>
</gene>
<evidence type="ECO:0000313" key="1">
    <source>
        <dbReference type="EMBL" id="SAK95798.1"/>
    </source>
</evidence>
<dbReference type="RefSeq" id="WP_279616471.1">
    <property type="nucleotide sequence ID" value="NZ_FCOI02000046.1"/>
</dbReference>
<reference evidence="2" key="1">
    <citation type="submission" date="2016-01" db="EMBL/GenBank/DDBJ databases">
        <authorList>
            <person name="Peeters Charlotte."/>
        </authorList>
    </citation>
    <scope>NUCLEOTIDE SEQUENCE [LARGE SCALE GENOMIC DNA]</scope>
</reference>
<dbReference type="AlphaFoldDB" id="A0A158DMG4"/>
<dbReference type="STRING" id="1777137.AWB76_07198"/>
<dbReference type="Proteomes" id="UP000054624">
    <property type="component" value="Unassembled WGS sequence"/>
</dbReference>
<keyword evidence="2" id="KW-1185">Reference proteome</keyword>
<name>A0A158DMG4_9BURK</name>
<protein>
    <submittedName>
        <fullName evidence="1">Uncharacterized protein</fullName>
    </submittedName>
</protein>
<accession>A0A158DMG4</accession>
<evidence type="ECO:0000313" key="2">
    <source>
        <dbReference type="Proteomes" id="UP000054624"/>
    </source>
</evidence>
<proteinExistence type="predicted"/>
<organism evidence="1 2">
    <name type="scientific">Caballeronia temeraria</name>
    <dbReference type="NCBI Taxonomy" id="1777137"/>
    <lineage>
        <taxon>Bacteria</taxon>
        <taxon>Pseudomonadati</taxon>
        <taxon>Pseudomonadota</taxon>
        <taxon>Betaproteobacteria</taxon>
        <taxon>Burkholderiales</taxon>
        <taxon>Burkholderiaceae</taxon>
        <taxon>Caballeronia</taxon>
    </lineage>
</organism>
<sequence length="42" mass="4804">MDNQEFGTSDPMPLDVAVGFMALGYDLNTLEDRELFDPYFND</sequence>